<evidence type="ECO:0000256" key="7">
    <source>
        <dbReference type="ARBA" id="ARBA00023080"/>
    </source>
</evidence>
<organism evidence="12 13">
    <name type="scientific">Caloramator proteoclasticus DSM 10124</name>
    <dbReference type="NCBI Taxonomy" id="1121262"/>
    <lineage>
        <taxon>Bacteria</taxon>
        <taxon>Bacillati</taxon>
        <taxon>Bacillota</taxon>
        <taxon>Clostridia</taxon>
        <taxon>Eubacteriales</taxon>
        <taxon>Clostridiaceae</taxon>
        <taxon>Caloramator</taxon>
    </lineage>
</organism>
<sequence length="200" mass="22370">MRLIVASNNNHKVKEIKDILKPLGLEIVSLKDAGIDVEVVEDGKTFEENAYKKAKTIHDLTGEAVLADDSGLEVYALDNAPGVYSARFAGEECNYDKNNEKLLKLLEDVDDKDRGARFVCTMILITKDGEVIKSVGTVEGVISRYKRGNNGFGYDPLFIVPEINKTFAELSEEEKNKISHRARALDNLKELLEDYFANRS</sequence>
<dbReference type="EC" id="3.6.1.66" evidence="10"/>
<keyword evidence="7 10" id="KW-0546">Nucleotide metabolism</keyword>
<dbReference type="Gene3D" id="3.90.950.10">
    <property type="match status" value="1"/>
</dbReference>
<protein>
    <recommendedName>
        <fullName evidence="10">dITP/XTP pyrophosphatase</fullName>
        <ecNumber evidence="10">3.6.1.66</ecNumber>
    </recommendedName>
    <alternativeName>
        <fullName evidence="10">Non-canonical purine NTP pyrophosphatase</fullName>
    </alternativeName>
    <alternativeName>
        <fullName evidence="10">Non-standard purine NTP pyrophosphatase</fullName>
    </alternativeName>
    <alternativeName>
        <fullName evidence="10">Nucleoside-triphosphate diphosphatase</fullName>
    </alternativeName>
    <alternativeName>
        <fullName evidence="10">Nucleoside-triphosphate pyrophosphatase</fullName>
        <shortName evidence="10">NTPase</shortName>
    </alternativeName>
</protein>
<dbReference type="AlphaFoldDB" id="A0A1M4VY02"/>
<evidence type="ECO:0000256" key="11">
    <source>
        <dbReference type="RuleBase" id="RU003781"/>
    </source>
</evidence>
<evidence type="ECO:0000256" key="4">
    <source>
        <dbReference type="ARBA" id="ARBA00022741"/>
    </source>
</evidence>
<dbReference type="RefSeq" id="WP_073248154.1">
    <property type="nucleotide sequence ID" value="NZ_FQVG01000014.1"/>
</dbReference>
<evidence type="ECO:0000256" key="1">
    <source>
        <dbReference type="ARBA" id="ARBA00008023"/>
    </source>
</evidence>
<comment type="subunit">
    <text evidence="2 10">Homodimer.</text>
</comment>
<feature type="binding site" evidence="10">
    <location>
        <position position="175"/>
    </location>
    <ligand>
        <name>substrate</name>
    </ligand>
</feature>
<evidence type="ECO:0000256" key="9">
    <source>
        <dbReference type="ARBA" id="ARBA00052017"/>
    </source>
</evidence>
<evidence type="ECO:0000256" key="2">
    <source>
        <dbReference type="ARBA" id="ARBA00011738"/>
    </source>
</evidence>
<feature type="binding site" evidence="10">
    <location>
        <begin position="152"/>
        <end position="155"/>
    </location>
    <ligand>
        <name>substrate</name>
    </ligand>
</feature>
<evidence type="ECO:0000313" key="13">
    <source>
        <dbReference type="Proteomes" id="UP000184423"/>
    </source>
</evidence>
<dbReference type="GO" id="GO:0009146">
    <property type="term" value="P:purine nucleoside triphosphate catabolic process"/>
    <property type="evidence" value="ECO:0007669"/>
    <property type="project" value="UniProtKB-UniRule"/>
</dbReference>
<feature type="binding site" evidence="10">
    <location>
        <begin position="180"/>
        <end position="181"/>
    </location>
    <ligand>
        <name>substrate</name>
    </ligand>
</feature>
<dbReference type="CDD" id="cd00515">
    <property type="entry name" value="HAM1"/>
    <property type="match status" value="1"/>
</dbReference>
<evidence type="ECO:0000256" key="6">
    <source>
        <dbReference type="ARBA" id="ARBA00022842"/>
    </source>
</evidence>
<evidence type="ECO:0000256" key="8">
    <source>
        <dbReference type="ARBA" id="ARBA00051875"/>
    </source>
</evidence>
<feature type="binding site" evidence="10">
    <location>
        <position position="69"/>
    </location>
    <ligand>
        <name>Mg(2+)</name>
        <dbReference type="ChEBI" id="CHEBI:18420"/>
    </ligand>
</feature>
<dbReference type="NCBIfam" id="TIGR00042">
    <property type="entry name" value="RdgB/HAM1 family non-canonical purine NTP pyrophosphatase"/>
    <property type="match status" value="1"/>
</dbReference>
<comment type="catalytic activity">
    <reaction evidence="8 10">
        <text>dITP + H2O = dIMP + diphosphate + H(+)</text>
        <dbReference type="Rhea" id="RHEA:28342"/>
        <dbReference type="ChEBI" id="CHEBI:15377"/>
        <dbReference type="ChEBI" id="CHEBI:15378"/>
        <dbReference type="ChEBI" id="CHEBI:33019"/>
        <dbReference type="ChEBI" id="CHEBI:61194"/>
        <dbReference type="ChEBI" id="CHEBI:61382"/>
        <dbReference type="EC" id="3.6.1.66"/>
    </reaction>
</comment>
<comment type="catalytic activity">
    <reaction evidence="10">
        <text>ITP + H2O = IMP + diphosphate + H(+)</text>
        <dbReference type="Rhea" id="RHEA:29399"/>
        <dbReference type="ChEBI" id="CHEBI:15377"/>
        <dbReference type="ChEBI" id="CHEBI:15378"/>
        <dbReference type="ChEBI" id="CHEBI:33019"/>
        <dbReference type="ChEBI" id="CHEBI:58053"/>
        <dbReference type="ChEBI" id="CHEBI:61402"/>
        <dbReference type="EC" id="3.6.1.66"/>
    </reaction>
</comment>
<keyword evidence="13" id="KW-1185">Reference proteome</keyword>
<dbReference type="GO" id="GO:0009117">
    <property type="term" value="P:nucleotide metabolic process"/>
    <property type="evidence" value="ECO:0007669"/>
    <property type="project" value="UniProtKB-KW"/>
</dbReference>
<feature type="active site" description="Proton acceptor" evidence="10">
    <location>
        <position position="69"/>
    </location>
</feature>
<comment type="function">
    <text evidence="10">Pyrophosphatase that catalyzes the hydrolysis of nucleoside triphosphates to their monophosphate derivatives, with a high preference for the non-canonical purine nucleotides XTP (xanthosine triphosphate), dITP (deoxyinosine triphosphate) and ITP. Seems to function as a house-cleaning enzyme that removes non-canonical purine nucleotides from the nucleotide pool, thus preventing their incorporation into DNA/RNA and avoiding chromosomal lesions.</text>
</comment>
<reference evidence="13" key="1">
    <citation type="submission" date="2016-11" db="EMBL/GenBank/DDBJ databases">
        <authorList>
            <person name="Varghese N."/>
            <person name="Submissions S."/>
        </authorList>
    </citation>
    <scope>NUCLEOTIDE SEQUENCE [LARGE SCALE GENOMIC DNA]</scope>
    <source>
        <strain evidence="13">DSM 10124</strain>
    </source>
</reference>
<evidence type="ECO:0000256" key="5">
    <source>
        <dbReference type="ARBA" id="ARBA00022801"/>
    </source>
</evidence>
<comment type="cofactor">
    <cofactor evidence="10">
        <name>Mg(2+)</name>
        <dbReference type="ChEBI" id="CHEBI:18420"/>
    </cofactor>
    <text evidence="10">Binds 1 Mg(2+) ion per subunit.</text>
</comment>
<dbReference type="Pfam" id="PF01725">
    <property type="entry name" value="Ham1p_like"/>
    <property type="match status" value="1"/>
</dbReference>
<proteinExistence type="inferred from homology"/>
<dbReference type="NCBIfam" id="NF011397">
    <property type="entry name" value="PRK14822.1"/>
    <property type="match status" value="1"/>
</dbReference>
<gene>
    <name evidence="12" type="ORF">SAMN02746091_01001</name>
</gene>
<dbReference type="GO" id="GO:0017111">
    <property type="term" value="F:ribonucleoside triphosphate phosphatase activity"/>
    <property type="evidence" value="ECO:0007669"/>
    <property type="project" value="InterPro"/>
</dbReference>
<dbReference type="GO" id="GO:0046872">
    <property type="term" value="F:metal ion binding"/>
    <property type="evidence" value="ECO:0007669"/>
    <property type="project" value="UniProtKB-KW"/>
</dbReference>
<keyword evidence="4 10" id="KW-0547">Nucleotide-binding</keyword>
<comment type="caution">
    <text evidence="10">Lacks conserved residue(s) required for the propagation of feature annotation.</text>
</comment>
<keyword evidence="3 10" id="KW-0479">Metal-binding</keyword>
<dbReference type="InterPro" id="IPR002637">
    <property type="entry name" value="RdgB/HAM1"/>
</dbReference>
<dbReference type="GO" id="GO:0036222">
    <property type="term" value="F:XTP diphosphatase activity"/>
    <property type="evidence" value="ECO:0007669"/>
    <property type="project" value="UniProtKB-UniRule"/>
</dbReference>
<accession>A0A1M4VY02</accession>
<dbReference type="EMBL" id="FQVG01000014">
    <property type="protein sequence ID" value="SHE73592.1"/>
    <property type="molecule type" value="Genomic_DNA"/>
</dbReference>
<dbReference type="HAMAP" id="MF_01405">
    <property type="entry name" value="Non_canon_purine_NTPase"/>
    <property type="match status" value="1"/>
</dbReference>
<dbReference type="GO" id="GO:0005829">
    <property type="term" value="C:cytosol"/>
    <property type="evidence" value="ECO:0007669"/>
    <property type="project" value="TreeGrafter"/>
</dbReference>
<dbReference type="PANTHER" id="PTHR11067:SF9">
    <property type="entry name" value="INOSINE TRIPHOSPHATE PYROPHOSPHATASE"/>
    <property type="match status" value="1"/>
</dbReference>
<dbReference type="InterPro" id="IPR020922">
    <property type="entry name" value="dITP/XTP_pyrophosphatase"/>
</dbReference>
<dbReference type="InterPro" id="IPR029001">
    <property type="entry name" value="ITPase-like_fam"/>
</dbReference>
<dbReference type="Proteomes" id="UP000184423">
    <property type="component" value="Unassembled WGS sequence"/>
</dbReference>
<comment type="catalytic activity">
    <reaction evidence="9 10">
        <text>XTP + H2O = XMP + diphosphate + H(+)</text>
        <dbReference type="Rhea" id="RHEA:28610"/>
        <dbReference type="ChEBI" id="CHEBI:15377"/>
        <dbReference type="ChEBI" id="CHEBI:15378"/>
        <dbReference type="ChEBI" id="CHEBI:33019"/>
        <dbReference type="ChEBI" id="CHEBI:57464"/>
        <dbReference type="ChEBI" id="CHEBI:61314"/>
        <dbReference type="EC" id="3.6.1.66"/>
    </reaction>
</comment>
<evidence type="ECO:0000313" key="12">
    <source>
        <dbReference type="EMBL" id="SHE73592.1"/>
    </source>
</evidence>
<keyword evidence="5 10" id="KW-0378">Hydrolase</keyword>
<dbReference type="GO" id="GO:0035870">
    <property type="term" value="F:dITP diphosphatase activity"/>
    <property type="evidence" value="ECO:0007669"/>
    <property type="project" value="UniProtKB-UniRule"/>
</dbReference>
<dbReference type="GO" id="GO:0036220">
    <property type="term" value="F:ITP diphosphatase activity"/>
    <property type="evidence" value="ECO:0007669"/>
    <property type="project" value="UniProtKB-UniRule"/>
</dbReference>
<evidence type="ECO:0000256" key="3">
    <source>
        <dbReference type="ARBA" id="ARBA00022723"/>
    </source>
</evidence>
<feature type="binding site" evidence="10">
    <location>
        <begin position="7"/>
        <end position="12"/>
    </location>
    <ligand>
        <name>substrate</name>
    </ligand>
</feature>
<dbReference type="GO" id="GO:0000166">
    <property type="term" value="F:nucleotide binding"/>
    <property type="evidence" value="ECO:0007669"/>
    <property type="project" value="UniProtKB-KW"/>
</dbReference>
<comment type="similarity">
    <text evidence="1 10 11">Belongs to the HAM1 NTPase family.</text>
</comment>
<feature type="binding site" evidence="10">
    <location>
        <position position="70"/>
    </location>
    <ligand>
        <name>substrate</name>
    </ligand>
</feature>
<evidence type="ECO:0000256" key="10">
    <source>
        <dbReference type="HAMAP-Rule" id="MF_01405"/>
    </source>
</evidence>
<name>A0A1M4VY02_9CLOT</name>
<dbReference type="PANTHER" id="PTHR11067">
    <property type="entry name" value="INOSINE TRIPHOSPHATE PYROPHOSPHATASE/HAM1 PROTEIN"/>
    <property type="match status" value="1"/>
</dbReference>
<keyword evidence="6 10" id="KW-0460">Magnesium</keyword>
<dbReference type="SUPFAM" id="SSF52972">
    <property type="entry name" value="ITPase-like"/>
    <property type="match status" value="1"/>
</dbReference>
<dbReference type="FunFam" id="3.90.950.10:FF:000001">
    <property type="entry name" value="dITP/XTP pyrophosphatase"/>
    <property type="match status" value="1"/>
</dbReference>